<dbReference type="PROSITE" id="PS51192">
    <property type="entry name" value="HELICASE_ATP_BIND_1"/>
    <property type="match status" value="1"/>
</dbReference>
<evidence type="ECO:0000259" key="23">
    <source>
        <dbReference type="PROSITE" id="PS51192"/>
    </source>
</evidence>
<dbReference type="SMART" id="SM00487">
    <property type="entry name" value="DEXDc"/>
    <property type="match status" value="1"/>
</dbReference>
<dbReference type="Pfam" id="PF00270">
    <property type="entry name" value="DEAD"/>
    <property type="match status" value="1"/>
</dbReference>
<dbReference type="GO" id="GO:0005634">
    <property type="term" value="C:nucleus"/>
    <property type="evidence" value="ECO:0007669"/>
    <property type="project" value="UniProtKB-SubCell"/>
</dbReference>
<keyword evidence="9" id="KW-0378">Hydrolase</keyword>
<dbReference type="GO" id="GO:0004525">
    <property type="term" value="F:ribonuclease III activity"/>
    <property type="evidence" value="ECO:0007669"/>
    <property type="project" value="InterPro"/>
</dbReference>
<evidence type="ECO:0000256" key="15">
    <source>
        <dbReference type="ARBA" id="ARBA00023211"/>
    </source>
</evidence>
<accession>A0A9Q0H2L1</accession>
<evidence type="ECO:0000313" key="26">
    <source>
        <dbReference type="EMBL" id="KAJ4958671.1"/>
    </source>
</evidence>
<evidence type="ECO:0000256" key="12">
    <source>
        <dbReference type="ARBA" id="ARBA00022842"/>
    </source>
</evidence>
<dbReference type="GO" id="GO:0004386">
    <property type="term" value="F:helicase activity"/>
    <property type="evidence" value="ECO:0007669"/>
    <property type="project" value="UniProtKB-KW"/>
</dbReference>
<dbReference type="InterPro" id="IPR014720">
    <property type="entry name" value="dsRBD_dom"/>
</dbReference>
<feature type="region of interest" description="Disordered" evidence="19">
    <location>
        <begin position="1506"/>
        <end position="1532"/>
    </location>
</feature>
<feature type="compositionally biased region" description="Polar residues" evidence="19">
    <location>
        <begin position="1519"/>
        <end position="1532"/>
    </location>
</feature>
<dbReference type="SUPFAM" id="SSF52540">
    <property type="entry name" value="P-loop containing nucleoside triphosphate hydrolases"/>
    <property type="match status" value="1"/>
</dbReference>
<feature type="domain" description="PAZ" evidence="22">
    <location>
        <begin position="865"/>
        <end position="978"/>
    </location>
</feature>
<dbReference type="SUPFAM" id="SSF54768">
    <property type="entry name" value="dsRNA-binding domain-like"/>
    <property type="match status" value="2"/>
</dbReference>
<dbReference type="Pfam" id="PF02170">
    <property type="entry name" value="PAZ"/>
    <property type="match status" value="1"/>
</dbReference>
<protein>
    <recommendedName>
        <fullName evidence="28">Dicer-like protein 4</fullName>
    </recommendedName>
</protein>
<keyword evidence="15" id="KW-0464">Manganese</keyword>
<dbReference type="GO" id="GO:0005524">
    <property type="term" value="F:ATP binding"/>
    <property type="evidence" value="ECO:0007669"/>
    <property type="project" value="UniProtKB-KW"/>
</dbReference>
<keyword evidence="7" id="KW-0547">Nucleotide-binding</keyword>
<feature type="domain" description="Helicase C-terminal" evidence="24">
    <location>
        <begin position="404"/>
        <end position="570"/>
    </location>
</feature>
<dbReference type="FunFam" id="3.30.160.380:FF:000001">
    <property type="entry name" value="Endoribonuclease dicer-like 1"/>
    <property type="match status" value="1"/>
</dbReference>
<evidence type="ECO:0000259" key="24">
    <source>
        <dbReference type="PROSITE" id="PS51194"/>
    </source>
</evidence>
<dbReference type="InterPro" id="IPR038248">
    <property type="entry name" value="Dicer_dimer_sf"/>
</dbReference>
<dbReference type="PROSITE" id="PS50142">
    <property type="entry name" value="RNASE_3_2"/>
    <property type="match status" value="2"/>
</dbReference>
<keyword evidence="10" id="KW-0347">Helicase</keyword>
<evidence type="ECO:0000256" key="5">
    <source>
        <dbReference type="ARBA" id="ARBA00022723"/>
    </source>
</evidence>
<dbReference type="InterPro" id="IPR011545">
    <property type="entry name" value="DEAD/DEAH_box_helicase_dom"/>
</dbReference>
<evidence type="ECO:0000256" key="14">
    <source>
        <dbReference type="ARBA" id="ARBA00023158"/>
    </source>
</evidence>
<evidence type="ECO:0000256" key="8">
    <source>
        <dbReference type="ARBA" id="ARBA00022759"/>
    </source>
</evidence>
<dbReference type="InterPro" id="IPR027417">
    <property type="entry name" value="P-loop_NTPase"/>
</dbReference>
<dbReference type="InterPro" id="IPR036085">
    <property type="entry name" value="PAZ_dom_sf"/>
</dbReference>
<evidence type="ECO:0000259" key="22">
    <source>
        <dbReference type="PROSITE" id="PS50821"/>
    </source>
</evidence>
<sequence length="1624" mass="184292">MAQDDCREEEVAGTGTSQPIEFSVPTGEIPHSVADDEVQTSSNVSKTKKDPRIIARKYQLDICKKAVEENVIVYLGTGCGKTHIAVLLIYELGHLIKKPQKNICVFLAPTIPLVRQQARVIEESIDFKVESYYGGFKRLKRHAEWDKEIEQYEVLVMTPQILLRNLHHCFIRMEQIALLIFDECHHAQAQSSHPYAQIMKEFYEAGASKRPRIFGMTASPVVGKGASNEVELPICINSLEKLLDAKVHSVTDKEELEIFVASPKVKFYYYGPVMNAYLSYEASCVKKLEDIKGQCMSKLRMKAGDRSRLQNSKKSLEKLHNNLIFCLENLGLWGTKQAIRIFLDGDNSERNALMETEAGSSENSMVDQYLANAASVLDSDIVKGGAGTDLSTLEALKEPFFSKKLLTLIEVLSKFRLQPNMKCIVFVNRIIVARSLSYILQNLKCLEIWKCDFLVGFHSGLKNMSRKIMNSIVEKFCSGELNLLVATKVGEEGLDIQTCCLVIRFDLPETVASFIQSRGRARMPQSEFAFLVDRGNQKELNLIKGFQFDEDRMNEEIICRTSRETIEALEDPIYRVCFTGASISANYSVPLLHHYCSRLPHDEYFNPRPEFFYFDDVEGKICHIILPSNASIHKVFSIPQPSKELAKRNACLQACQELHKLGALTDYLLPGQVDEMERLALPSSNSERSEDESLRGELHEMLIPAALRVPWNNSENIIILNFYFLSFTPSPIDRLYQRFGLFVKSPLPKEAEKMELDLHLDHGRTVWTKLIPSGLIEFKKDEIFLAENFQEMFLKILLDRTDFLSEFVPLGKNELSHSSTFYLLLPVKEHEHEDTMTVDWMIVRRCLSSPVFKSPTGAVKNSVLPVNQTLELANGPANITDILNSLVFVPYKNSFFFIDSVLPEANCYSPFKGYSSYEEYFMKRLEIRLLHPEQPLLKAKQLFLLRNLLHNRKHEDTVVREKEEHFVELPPELCQLKIIGFPKDIGSSLSLLPSIMHRLENLLVAIELKDMLSASFPEGSEVTNSRVLEALTTEKCLERFSLERLEVLGDCFLKYAVGRHVFLLFEALDEGELTRRRSNIVNNSHLYKLATRSNLQVYIRDQPFEPCQFFAFGRPCPRICDKDTESIIHCQKNNGREAAHGEDASDVKCSRCHHWLHKKTIADVVEALIGAFLVDSGFKAAIAFLKWIGIEVDIEDSQVSKICTASYGYMSLADSVDIASLENLLGYQFLHKGLLVQAFVHPSFNHPSGGCYQRLEFLGDAVLDYLITCYLYSVYPKLKPGDLTDLRSVYVNNNSFARIAVCRSFHTYLISDSDGLSEAITEFVTFVQTPASEKCLNEGPKCPKVLGDLVESCVGAVLLDTGFDLNRVWKLMLSFVDPIMSLSDLQFNPIRELQELCQSHNWGFHFSSLKIREAFEVQACVVIGKGIESISVTNPSKRIAKRMAAQQIFLRLQEQGYRRQNRTERFLKANNKQEAKLIGYDESPVNVVVPECIDFKALKIQDASPASNHRGITREDSNSNENSGSLKNSQPTGSAKSLLYEIFAINYWKLPTFECYKEDGPDHLKMFIFKVTVEMDEASKTVVECFSEPRPSKKAAAEHAAEGVLWYLKHQGYLPMNNKEAASN</sequence>
<reference evidence="26" key="1">
    <citation type="journal article" date="2023" name="Plant J.">
        <title>The genome of the king protea, Protea cynaroides.</title>
        <authorList>
            <person name="Chang J."/>
            <person name="Duong T.A."/>
            <person name="Schoeman C."/>
            <person name="Ma X."/>
            <person name="Roodt D."/>
            <person name="Barker N."/>
            <person name="Li Z."/>
            <person name="Van de Peer Y."/>
            <person name="Mizrachi E."/>
        </authorList>
    </citation>
    <scope>NUCLEOTIDE SEQUENCE</scope>
    <source>
        <tissue evidence="26">Young leaves</tissue>
    </source>
</reference>
<dbReference type="FunFam" id="1.10.1520.10:FF:000004">
    <property type="entry name" value="Endoribonuclease dicer-like 1"/>
    <property type="match status" value="1"/>
</dbReference>
<dbReference type="PROSITE" id="PS50821">
    <property type="entry name" value="PAZ"/>
    <property type="match status" value="1"/>
</dbReference>
<keyword evidence="6" id="KW-0677">Repeat</keyword>
<dbReference type="GO" id="GO:0003723">
    <property type="term" value="F:RNA binding"/>
    <property type="evidence" value="ECO:0007669"/>
    <property type="project" value="UniProtKB-UniRule"/>
</dbReference>
<dbReference type="FunFam" id="3.40.50.300:FF:000420">
    <property type="entry name" value="Endoribonuclease dicer-like 1"/>
    <property type="match status" value="1"/>
</dbReference>
<dbReference type="SMART" id="SM00949">
    <property type="entry name" value="PAZ"/>
    <property type="match status" value="1"/>
</dbReference>
<feature type="domain" description="Helicase ATP-binding" evidence="23">
    <location>
        <begin position="62"/>
        <end position="238"/>
    </location>
</feature>
<dbReference type="Pfam" id="PF14709">
    <property type="entry name" value="DND1_DSRM"/>
    <property type="match status" value="1"/>
</dbReference>
<comment type="caution">
    <text evidence="26">The sequence shown here is derived from an EMBL/GenBank/DDBJ whole genome shotgun (WGS) entry which is preliminary data.</text>
</comment>
<evidence type="ECO:0000259" key="21">
    <source>
        <dbReference type="PROSITE" id="PS50142"/>
    </source>
</evidence>
<evidence type="ECO:0000259" key="20">
    <source>
        <dbReference type="PROSITE" id="PS50137"/>
    </source>
</evidence>
<evidence type="ECO:0000256" key="3">
    <source>
        <dbReference type="ARBA" id="ARBA00004123"/>
    </source>
</evidence>
<keyword evidence="27" id="KW-1185">Reference proteome</keyword>
<comment type="similarity">
    <text evidence="17 18">Belongs to the helicase family. Dicer subfamily.</text>
</comment>
<dbReference type="CDD" id="cd18034">
    <property type="entry name" value="DEXHc_dicer"/>
    <property type="match status" value="1"/>
</dbReference>
<dbReference type="PROSITE" id="PS51327">
    <property type="entry name" value="DICER_DSRBF"/>
    <property type="match status" value="1"/>
</dbReference>
<dbReference type="SMART" id="SM00490">
    <property type="entry name" value="HELICc"/>
    <property type="match status" value="1"/>
</dbReference>
<dbReference type="Gene3D" id="2.170.260.10">
    <property type="entry name" value="paz domain"/>
    <property type="match status" value="1"/>
</dbReference>
<dbReference type="Gene3D" id="1.10.1520.10">
    <property type="entry name" value="Ribonuclease III domain"/>
    <property type="match status" value="2"/>
</dbReference>
<evidence type="ECO:0000256" key="10">
    <source>
        <dbReference type="ARBA" id="ARBA00022806"/>
    </source>
</evidence>
<dbReference type="PANTHER" id="PTHR14950:SF15">
    <property type="entry name" value="DICER-LIKE PROTEIN 4"/>
    <property type="match status" value="1"/>
</dbReference>
<keyword evidence="14" id="KW-0943">RNA-mediated gene silencing</keyword>
<dbReference type="CDD" id="cd00593">
    <property type="entry name" value="RIBOc"/>
    <property type="match status" value="2"/>
</dbReference>
<keyword evidence="4" id="KW-0540">Nuclease</keyword>
<keyword evidence="13 18" id="KW-0694">RNA-binding</keyword>
<dbReference type="InterPro" id="IPR014001">
    <property type="entry name" value="Helicase_ATP-bd"/>
</dbReference>
<dbReference type="Pfam" id="PF00636">
    <property type="entry name" value="Ribonuclease_3"/>
    <property type="match status" value="2"/>
</dbReference>
<evidence type="ECO:0000256" key="11">
    <source>
        <dbReference type="ARBA" id="ARBA00022840"/>
    </source>
</evidence>
<feature type="domain" description="Dicer dsRNA-binding fold" evidence="25">
    <location>
        <begin position="588"/>
        <end position="678"/>
    </location>
</feature>
<dbReference type="SUPFAM" id="SSF101690">
    <property type="entry name" value="PAZ domain"/>
    <property type="match status" value="1"/>
</dbReference>
<dbReference type="PROSITE" id="PS51194">
    <property type="entry name" value="HELICASE_CTER"/>
    <property type="match status" value="1"/>
</dbReference>
<comment type="cofactor">
    <cofactor evidence="2">
        <name>Mg(2+)</name>
        <dbReference type="ChEBI" id="CHEBI:18420"/>
    </cofactor>
</comment>
<evidence type="ECO:0000256" key="17">
    <source>
        <dbReference type="ARBA" id="ARBA00035116"/>
    </source>
</evidence>
<dbReference type="InterPro" id="IPR001650">
    <property type="entry name" value="Helicase_C-like"/>
</dbReference>
<keyword evidence="11" id="KW-0067">ATP-binding</keyword>
<evidence type="ECO:0000256" key="2">
    <source>
        <dbReference type="ARBA" id="ARBA00001946"/>
    </source>
</evidence>
<evidence type="ECO:0000256" key="4">
    <source>
        <dbReference type="ARBA" id="ARBA00022722"/>
    </source>
</evidence>
<dbReference type="Proteomes" id="UP001141806">
    <property type="component" value="Unassembled WGS sequence"/>
</dbReference>
<dbReference type="Pfam" id="PF03368">
    <property type="entry name" value="Dicer_dimer"/>
    <property type="match status" value="1"/>
</dbReference>
<keyword evidence="5" id="KW-0479">Metal-binding</keyword>
<evidence type="ECO:0000256" key="6">
    <source>
        <dbReference type="ARBA" id="ARBA00022737"/>
    </source>
</evidence>
<dbReference type="FunFam" id="3.40.50.300:FF:000705">
    <property type="entry name" value="Endoribonuclease dicer-like protein"/>
    <property type="match status" value="1"/>
</dbReference>
<evidence type="ECO:0000256" key="19">
    <source>
        <dbReference type="SAM" id="MobiDB-lite"/>
    </source>
</evidence>
<keyword evidence="16" id="KW-0539">Nucleus</keyword>
<evidence type="ECO:0000256" key="9">
    <source>
        <dbReference type="ARBA" id="ARBA00022801"/>
    </source>
</evidence>
<evidence type="ECO:0000256" key="1">
    <source>
        <dbReference type="ARBA" id="ARBA00001936"/>
    </source>
</evidence>
<evidence type="ECO:0008006" key="28">
    <source>
        <dbReference type="Google" id="ProtNLM"/>
    </source>
</evidence>
<dbReference type="GO" id="GO:0046872">
    <property type="term" value="F:metal ion binding"/>
    <property type="evidence" value="ECO:0007669"/>
    <property type="project" value="UniProtKB-KW"/>
</dbReference>
<evidence type="ECO:0000313" key="27">
    <source>
        <dbReference type="Proteomes" id="UP001141806"/>
    </source>
</evidence>
<dbReference type="SUPFAM" id="SSF69065">
    <property type="entry name" value="RNase III domain-like"/>
    <property type="match status" value="2"/>
</dbReference>
<feature type="domain" description="RNase III" evidence="21">
    <location>
        <begin position="995"/>
        <end position="1177"/>
    </location>
</feature>
<dbReference type="PROSITE" id="PS00517">
    <property type="entry name" value="RNASE_3_1"/>
    <property type="match status" value="1"/>
</dbReference>
<feature type="region of interest" description="Disordered" evidence="19">
    <location>
        <begin position="1"/>
        <end position="46"/>
    </location>
</feature>
<feature type="domain" description="RNase III" evidence="21">
    <location>
        <begin position="1218"/>
        <end position="1362"/>
    </location>
</feature>
<dbReference type="Gene3D" id="3.30.160.380">
    <property type="entry name" value="Dicer dimerisation domain"/>
    <property type="match status" value="1"/>
</dbReference>
<dbReference type="InterPro" id="IPR003100">
    <property type="entry name" value="PAZ_dom"/>
</dbReference>
<dbReference type="Pfam" id="PF00271">
    <property type="entry name" value="Helicase_C"/>
    <property type="match status" value="1"/>
</dbReference>
<comment type="cofactor">
    <cofactor evidence="1">
        <name>Mn(2+)</name>
        <dbReference type="ChEBI" id="CHEBI:29035"/>
    </cofactor>
</comment>
<evidence type="ECO:0000256" key="16">
    <source>
        <dbReference type="ARBA" id="ARBA00023242"/>
    </source>
</evidence>
<organism evidence="26 27">
    <name type="scientific">Protea cynaroides</name>
    <dbReference type="NCBI Taxonomy" id="273540"/>
    <lineage>
        <taxon>Eukaryota</taxon>
        <taxon>Viridiplantae</taxon>
        <taxon>Streptophyta</taxon>
        <taxon>Embryophyta</taxon>
        <taxon>Tracheophyta</taxon>
        <taxon>Spermatophyta</taxon>
        <taxon>Magnoliopsida</taxon>
        <taxon>Proteales</taxon>
        <taxon>Proteaceae</taxon>
        <taxon>Protea</taxon>
    </lineage>
</organism>
<feature type="domain" description="DRBM" evidence="20">
    <location>
        <begin position="1534"/>
        <end position="1610"/>
    </location>
</feature>
<dbReference type="InterPro" id="IPR000999">
    <property type="entry name" value="RNase_III_dom"/>
</dbReference>
<keyword evidence="12" id="KW-0460">Magnesium</keyword>
<dbReference type="EMBL" id="JAMYWD010000010">
    <property type="protein sequence ID" value="KAJ4958671.1"/>
    <property type="molecule type" value="Genomic_DNA"/>
</dbReference>
<dbReference type="InterPro" id="IPR005034">
    <property type="entry name" value="Dicer_dimerisation"/>
</dbReference>
<dbReference type="InterPro" id="IPR036389">
    <property type="entry name" value="RNase_III_sf"/>
</dbReference>
<dbReference type="PROSITE" id="PS50137">
    <property type="entry name" value="DS_RBD"/>
    <property type="match status" value="1"/>
</dbReference>
<dbReference type="GO" id="GO:0005737">
    <property type="term" value="C:cytoplasm"/>
    <property type="evidence" value="ECO:0007669"/>
    <property type="project" value="TreeGrafter"/>
</dbReference>
<evidence type="ECO:0000256" key="7">
    <source>
        <dbReference type="ARBA" id="ARBA00022741"/>
    </source>
</evidence>
<name>A0A9Q0H2L1_9MAGN</name>
<evidence type="ECO:0000259" key="25">
    <source>
        <dbReference type="PROSITE" id="PS51327"/>
    </source>
</evidence>
<evidence type="ECO:0000256" key="18">
    <source>
        <dbReference type="PROSITE-ProRule" id="PRU00657"/>
    </source>
</evidence>
<dbReference type="OrthoDB" id="6513042at2759"/>
<keyword evidence="8" id="KW-0255">Endonuclease</keyword>
<dbReference type="GO" id="GO:0010267">
    <property type="term" value="P:ta-siRNA processing"/>
    <property type="evidence" value="ECO:0007669"/>
    <property type="project" value="UniProtKB-ARBA"/>
</dbReference>
<gene>
    <name evidence="26" type="ORF">NE237_025782</name>
</gene>
<comment type="subcellular location">
    <subcellularLocation>
        <location evidence="3">Nucleus</location>
    </subcellularLocation>
</comment>
<evidence type="ECO:0000256" key="13">
    <source>
        <dbReference type="ARBA" id="ARBA00022884"/>
    </source>
</evidence>
<proteinExistence type="inferred from homology"/>
<dbReference type="SMART" id="SM00535">
    <property type="entry name" value="RIBOc"/>
    <property type="match status" value="2"/>
</dbReference>
<dbReference type="SMART" id="SM00358">
    <property type="entry name" value="DSRM"/>
    <property type="match status" value="2"/>
</dbReference>
<dbReference type="Gene3D" id="3.30.160.20">
    <property type="match status" value="2"/>
</dbReference>
<dbReference type="PANTHER" id="PTHR14950">
    <property type="entry name" value="DICER-RELATED"/>
    <property type="match status" value="1"/>
</dbReference>
<dbReference type="Gene3D" id="3.40.50.300">
    <property type="entry name" value="P-loop containing nucleotide triphosphate hydrolases"/>
    <property type="match status" value="2"/>
</dbReference>